<reference evidence="1" key="1">
    <citation type="submission" date="2022-08" db="EMBL/GenBank/DDBJ databases">
        <authorList>
            <person name="Kallberg Y."/>
            <person name="Tangrot J."/>
            <person name="Rosling A."/>
        </authorList>
    </citation>
    <scope>NUCLEOTIDE SEQUENCE</scope>
    <source>
        <strain evidence="1">Wild A</strain>
    </source>
</reference>
<sequence length="201" mass="23677">LYFAFSTTIIKRTYLELQESLMREREMLILNFENLPNLYVNVHLSQHACNFRTLVNRAVGAKEMVHYTFKGMVSHTNRKVIELDLTRRYNTIQALRHIIDSLTDPRFDTNTNTFKNPHTFMSKQEFKDENDGLSKRLDDKHLLFQNLSKSYLEHFESKVALLNRKVDFYNFIAYTILGDKQGLIQLKVHVGNIVELSEESE</sequence>
<gene>
    <name evidence="1" type="ORF">FWILDA_LOCUS18307</name>
</gene>
<feature type="non-terminal residue" evidence="1">
    <location>
        <position position="201"/>
    </location>
</feature>
<dbReference type="Proteomes" id="UP001153678">
    <property type="component" value="Unassembled WGS sequence"/>
</dbReference>
<comment type="caution">
    <text evidence="1">The sequence shown here is derived from an EMBL/GenBank/DDBJ whole genome shotgun (WGS) entry which is preliminary data.</text>
</comment>
<dbReference type="AlphaFoldDB" id="A0A9W4XAJ1"/>
<keyword evidence="2" id="KW-1185">Reference proteome</keyword>
<evidence type="ECO:0000313" key="2">
    <source>
        <dbReference type="Proteomes" id="UP001153678"/>
    </source>
</evidence>
<protein>
    <submittedName>
        <fullName evidence="1">17691_t:CDS:1</fullName>
    </submittedName>
</protein>
<name>A0A9W4XAJ1_9GLOM</name>
<proteinExistence type="predicted"/>
<dbReference type="OrthoDB" id="2427300at2759"/>
<organism evidence="1 2">
    <name type="scientific">Funneliformis geosporum</name>
    <dbReference type="NCBI Taxonomy" id="1117311"/>
    <lineage>
        <taxon>Eukaryota</taxon>
        <taxon>Fungi</taxon>
        <taxon>Fungi incertae sedis</taxon>
        <taxon>Mucoromycota</taxon>
        <taxon>Glomeromycotina</taxon>
        <taxon>Glomeromycetes</taxon>
        <taxon>Glomerales</taxon>
        <taxon>Glomeraceae</taxon>
        <taxon>Funneliformis</taxon>
    </lineage>
</organism>
<accession>A0A9W4XAJ1</accession>
<feature type="non-terminal residue" evidence="1">
    <location>
        <position position="1"/>
    </location>
</feature>
<evidence type="ECO:0000313" key="1">
    <source>
        <dbReference type="EMBL" id="CAI2197902.1"/>
    </source>
</evidence>
<dbReference type="EMBL" id="CAMKVN010017321">
    <property type="protein sequence ID" value="CAI2197902.1"/>
    <property type="molecule type" value="Genomic_DNA"/>
</dbReference>